<keyword evidence="6 7" id="KW-0804">Transcription</keyword>
<evidence type="ECO:0000256" key="3">
    <source>
        <dbReference type="ARBA" id="ARBA00022737"/>
    </source>
</evidence>
<dbReference type="STRING" id="1121409.SAMN02745124_03407"/>
<gene>
    <name evidence="7" type="primary">mraZ</name>
    <name evidence="9" type="ORF">SAMN02745124_03407</name>
</gene>
<dbReference type="InterPro" id="IPR035644">
    <property type="entry name" value="MraZ_C"/>
</dbReference>
<feature type="domain" description="SpoVT-AbrB" evidence="8">
    <location>
        <begin position="14"/>
        <end position="59"/>
    </location>
</feature>
<dbReference type="OrthoDB" id="9807753at2"/>
<dbReference type="InterPro" id="IPR038619">
    <property type="entry name" value="MraZ_sf"/>
</dbReference>
<dbReference type="SUPFAM" id="SSF89447">
    <property type="entry name" value="AbrB/MazE/MraZ-like"/>
    <property type="match status" value="1"/>
</dbReference>
<keyword evidence="4 7" id="KW-0805">Transcription regulation</keyword>
<keyword evidence="5 7" id="KW-0238">DNA-binding</keyword>
<comment type="similarity">
    <text evidence="7">Belongs to the MraZ family.</text>
</comment>
<dbReference type="InterPro" id="IPR020603">
    <property type="entry name" value="MraZ_dom"/>
</dbReference>
<proteinExistence type="inferred from homology"/>
<organism evidence="9 10">
    <name type="scientific">Desulfofustis glycolicus DSM 9705</name>
    <dbReference type="NCBI Taxonomy" id="1121409"/>
    <lineage>
        <taxon>Bacteria</taxon>
        <taxon>Pseudomonadati</taxon>
        <taxon>Thermodesulfobacteriota</taxon>
        <taxon>Desulfobulbia</taxon>
        <taxon>Desulfobulbales</taxon>
        <taxon>Desulfocapsaceae</taxon>
        <taxon>Desulfofustis</taxon>
    </lineage>
</organism>
<comment type="subunit">
    <text evidence="7">Forms oligomers.</text>
</comment>
<evidence type="ECO:0000256" key="4">
    <source>
        <dbReference type="ARBA" id="ARBA00023015"/>
    </source>
</evidence>
<dbReference type="GO" id="GO:0000976">
    <property type="term" value="F:transcription cis-regulatory region binding"/>
    <property type="evidence" value="ECO:0007669"/>
    <property type="project" value="TreeGrafter"/>
</dbReference>
<evidence type="ECO:0000313" key="9">
    <source>
        <dbReference type="EMBL" id="SHI04139.1"/>
    </source>
</evidence>
<sequence>MARDEIIKSRFRSRSEHALDPKGRLNVPSRFREVLHHYGSPELMITSWGTYLRAYPASEWQIIEDKLLTRGREEPNLSGFIRHVVSGISECSLDKQGRLLIPAPLRAEVGISKDVVLNGMLEFVEIWDKDAWLAEFNRTRDNFDQYNDSLAKLGIL</sequence>
<feature type="domain" description="SpoVT-AbrB" evidence="8">
    <location>
        <begin position="88"/>
        <end position="131"/>
    </location>
</feature>
<dbReference type="GO" id="GO:0009295">
    <property type="term" value="C:nucleoid"/>
    <property type="evidence" value="ECO:0007669"/>
    <property type="project" value="UniProtKB-SubCell"/>
</dbReference>
<dbReference type="PROSITE" id="PS51740">
    <property type="entry name" value="SPOVT_ABRB"/>
    <property type="match status" value="2"/>
</dbReference>
<dbReference type="AlphaFoldDB" id="A0A1M5XWR7"/>
<dbReference type="CDD" id="cd16320">
    <property type="entry name" value="MraZ_N"/>
    <property type="match status" value="1"/>
</dbReference>
<evidence type="ECO:0000259" key="8">
    <source>
        <dbReference type="PROSITE" id="PS51740"/>
    </source>
</evidence>
<evidence type="ECO:0000256" key="6">
    <source>
        <dbReference type="ARBA" id="ARBA00023163"/>
    </source>
</evidence>
<dbReference type="Pfam" id="PF02381">
    <property type="entry name" value="MraZ"/>
    <property type="match status" value="2"/>
</dbReference>
<dbReference type="InterPro" id="IPR003444">
    <property type="entry name" value="MraZ"/>
</dbReference>
<dbReference type="EMBL" id="FQXS01000024">
    <property type="protein sequence ID" value="SHI04139.1"/>
    <property type="molecule type" value="Genomic_DNA"/>
</dbReference>
<protein>
    <recommendedName>
        <fullName evidence="1 7">Transcriptional regulator MraZ</fullName>
    </recommendedName>
</protein>
<evidence type="ECO:0000256" key="7">
    <source>
        <dbReference type="HAMAP-Rule" id="MF_01008"/>
    </source>
</evidence>
<evidence type="ECO:0000256" key="2">
    <source>
        <dbReference type="ARBA" id="ARBA00022490"/>
    </source>
</evidence>
<dbReference type="PANTHER" id="PTHR34701">
    <property type="entry name" value="TRANSCRIPTIONAL REGULATOR MRAZ"/>
    <property type="match status" value="1"/>
</dbReference>
<dbReference type="GO" id="GO:0003700">
    <property type="term" value="F:DNA-binding transcription factor activity"/>
    <property type="evidence" value="ECO:0007669"/>
    <property type="project" value="UniProtKB-UniRule"/>
</dbReference>
<dbReference type="InterPro" id="IPR007159">
    <property type="entry name" value="SpoVT-AbrB_dom"/>
</dbReference>
<dbReference type="RefSeq" id="WP_073377887.1">
    <property type="nucleotide sequence ID" value="NZ_FQXS01000024.1"/>
</dbReference>
<accession>A0A1M5XWR7</accession>
<dbReference type="CDD" id="cd16321">
    <property type="entry name" value="MraZ_C"/>
    <property type="match status" value="1"/>
</dbReference>
<dbReference type="Gene3D" id="3.40.1550.20">
    <property type="entry name" value="Transcriptional regulator MraZ domain"/>
    <property type="match status" value="1"/>
</dbReference>
<dbReference type="GO" id="GO:2000143">
    <property type="term" value="P:negative regulation of DNA-templated transcription initiation"/>
    <property type="evidence" value="ECO:0007669"/>
    <property type="project" value="TreeGrafter"/>
</dbReference>
<dbReference type="PANTHER" id="PTHR34701:SF1">
    <property type="entry name" value="TRANSCRIPTIONAL REGULATOR MRAZ"/>
    <property type="match status" value="1"/>
</dbReference>
<dbReference type="InterPro" id="IPR035642">
    <property type="entry name" value="MraZ_N"/>
</dbReference>
<keyword evidence="10" id="KW-1185">Reference proteome</keyword>
<dbReference type="InterPro" id="IPR037914">
    <property type="entry name" value="SpoVT-AbrB_sf"/>
</dbReference>
<comment type="subcellular location">
    <subcellularLocation>
        <location evidence="7">Cytoplasm</location>
        <location evidence="7">Nucleoid</location>
    </subcellularLocation>
</comment>
<evidence type="ECO:0000313" key="10">
    <source>
        <dbReference type="Proteomes" id="UP000184139"/>
    </source>
</evidence>
<keyword evidence="3" id="KW-0677">Repeat</keyword>
<name>A0A1M5XWR7_9BACT</name>
<dbReference type="Proteomes" id="UP000184139">
    <property type="component" value="Unassembled WGS sequence"/>
</dbReference>
<keyword evidence="2 7" id="KW-0963">Cytoplasm</keyword>
<reference evidence="9 10" key="1">
    <citation type="submission" date="2016-11" db="EMBL/GenBank/DDBJ databases">
        <authorList>
            <person name="Jaros S."/>
            <person name="Januszkiewicz K."/>
            <person name="Wedrychowicz H."/>
        </authorList>
    </citation>
    <scope>NUCLEOTIDE SEQUENCE [LARGE SCALE GENOMIC DNA]</scope>
    <source>
        <strain evidence="9 10">DSM 9705</strain>
    </source>
</reference>
<evidence type="ECO:0000256" key="1">
    <source>
        <dbReference type="ARBA" id="ARBA00013860"/>
    </source>
</evidence>
<evidence type="ECO:0000256" key="5">
    <source>
        <dbReference type="ARBA" id="ARBA00023125"/>
    </source>
</evidence>
<dbReference type="HAMAP" id="MF_01008">
    <property type="entry name" value="MraZ"/>
    <property type="match status" value="1"/>
</dbReference>
<dbReference type="GO" id="GO:0005737">
    <property type="term" value="C:cytoplasm"/>
    <property type="evidence" value="ECO:0007669"/>
    <property type="project" value="UniProtKB-UniRule"/>
</dbReference>